<accession>A0A0F9EKR9</accession>
<protein>
    <submittedName>
        <fullName evidence="1">Uncharacterized protein</fullName>
    </submittedName>
</protein>
<comment type="caution">
    <text evidence="1">The sequence shown here is derived from an EMBL/GenBank/DDBJ whole genome shotgun (WGS) entry which is preliminary data.</text>
</comment>
<evidence type="ECO:0000313" key="1">
    <source>
        <dbReference type="EMBL" id="KKL45480.1"/>
    </source>
</evidence>
<reference evidence="1" key="1">
    <citation type="journal article" date="2015" name="Nature">
        <title>Complex archaea that bridge the gap between prokaryotes and eukaryotes.</title>
        <authorList>
            <person name="Spang A."/>
            <person name="Saw J.H."/>
            <person name="Jorgensen S.L."/>
            <person name="Zaremba-Niedzwiedzka K."/>
            <person name="Martijn J."/>
            <person name="Lind A.E."/>
            <person name="van Eijk R."/>
            <person name="Schleper C."/>
            <person name="Guy L."/>
            <person name="Ettema T.J."/>
        </authorList>
    </citation>
    <scope>NUCLEOTIDE SEQUENCE</scope>
</reference>
<dbReference type="EMBL" id="LAZR01034370">
    <property type="protein sequence ID" value="KKL45480.1"/>
    <property type="molecule type" value="Genomic_DNA"/>
</dbReference>
<dbReference type="AlphaFoldDB" id="A0A0F9EKR9"/>
<gene>
    <name evidence="1" type="ORF">LCGC14_2355230</name>
</gene>
<sequence>MKKSTISKINAIFILGIILIAVVPNEILGKNEKPKKPKKKDTSMEVVLNYAGLDIDFGTIDYSGISYFIDSVEYFTDASGIIQHVFNNEDDHIFTLLWHGV</sequence>
<name>A0A0F9EKR9_9ZZZZ</name>
<proteinExistence type="predicted"/>
<organism evidence="1">
    <name type="scientific">marine sediment metagenome</name>
    <dbReference type="NCBI Taxonomy" id="412755"/>
    <lineage>
        <taxon>unclassified sequences</taxon>
        <taxon>metagenomes</taxon>
        <taxon>ecological metagenomes</taxon>
    </lineage>
</organism>
<feature type="non-terminal residue" evidence="1">
    <location>
        <position position="101"/>
    </location>
</feature>